<feature type="short sequence motif" description="GXGXXG" evidence="4">
    <location>
        <begin position="37"/>
        <end position="42"/>
    </location>
</feature>
<reference evidence="7 8" key="1">
    <citation type="submission" date="2016-03" db="EMBL/GenBank/DDBJ databases">
        <title>Microsymbionts genomes from the relict species Vavilovia formosa (Stev.) Fed.</title>
        <authorList>
            <person name="Kopat V."/>
            <person name="Chirak E."/>
            <person name="Kimeklis A."/>
            <person name="Andronov E."/>
        </authorList>
    </citation>
    <scope>NUCLEOTIDE SEQUENCE [LARGE SCALE GENOMIC DNA]</scope>
    <source>
        <strain evidence="7 8">Vaf07</strain>
    </source>
</reference>
<keyword evidence="1 4" id="KW-0378">Hydrolase</keyword>
<feature type="region of interest" description="Disordered" evidence="5">
    <location>
        <begin position="1"/>
        <end position="22"/>
    </location>
</feature>
<keyword evidence="2 4" id="KW-0442">Lipid degradation</keyword>
<dbReference type="Gene3D" id="3.40.1090.10">
    <property type="entry name" value="Cytosolic phospholipase A2 catalytic domain"/>
    <property type="match status" value="2"/>
</dbReference>
<dbReference type="GO" id="GO:0016042">
    <property type="term" value="P:lipid catabolic process"/>
    <property type="evidence" value="ECO:0007669"/>
    <property type="project" value="UniProtKB-UniRule"/>
</dbReference>
<gene>
    <name evidence="7" type="ORF">A4A58_01905</name>
</gene>
<dbReference type="PANTHER" id="PTHR14226">
    <property type="entry name" value="NEUROPATHY TARGET ESTERASE/SWISS CHEESE D.MELANOGASTER"/>
    <property type="match status" value="1"/>
</dbReference>
<dbReference type="InterPro" id="IPR016035">
    <property type="entry name" value="Acyl_Trfase/lysoPLipase"/>
</dbReference>
<feature type="short sequence motif" description="GXSXG" evidence="4">
    <location>
        <begin position="64"/>
        <end position="68"/>
    </location>
</feature>
<dbReference type="PANTHER" id="PTHR14226:SF57">
    <property type="entry name" value="BLR7027 PROTEIN"/>
    <property type="match status" value="1"/>
</dbReference>
<accession>A0A164B7W0</accession>
<feature type="domain" description="PNPLA" evidence="6">
    <location>
        <begin position="33"/>
        <end position="238"/>
    </location>
</feature>
<dbReference type="SUPFAM" id="SSF52151">
    <property type="entry name" value="FabD/lysophospholipase-like"/>
    <property type="match status" value="1"/>
</dbReference>
<feature type="active site" description="Proton acceptor" evidence="4">
    <location>
        <position position="225"/>
    </location>
</feature>
<evidence type="ECO:0000256" key="2">
    <source>
        <dbReference type="ARBA" id="ARBA00022963"/>
    </source>
</evidence>
<evidence type="ECO:0000313" key="8">
    <source>
        <dbReference type="Proteomes" id="UP000076574"/>
    </source>
</evidence>
<dbReference type="InterPro" id="IPR050301">
    <property type="entry name" value="NTE"/>
</dbReference>
<feature type="active site" description="Nucleophile" evidence="4">
    <location>
        <position position="66"/>
    </location>
</feature>
<dbReference type="Proteomes" id="UP000076574">
    <property type="component" value="Unassembled WGS sequence"/>
</dbReference>
<keyword evidence="8" id="KW-1185">Reference proteome</keyword>
<evidence type="ECO:0000256" key="1">
    <source>
        <dbReference type="ARBA" id="ARBA00022801"/>
    </source>
</evidence>
<sequence length="393" mass="44575">MVEENTQMDARTPDSDVTAETSWRPDRCDRVALVLQGGGALGAYQAGVYQALHEQGMEPDWVCGVSIGAINSAIIAGNPPEDRLEKLQIFWDRITARKVWHYTPDGDVYRKARNLASSFMTTTLGQPGFFKPHEMNPWFSPAGAKTATSYYDTSPLRDTLLELVDFDLINSRKTHFAVGAVNVITGNFLYFDNKKEVIAPEHVMASGALPPALPMVKIGTDHFWDGGIVSNTPLQHLLDQEDRMNSLVFQVDLFSARGVLPRDIQEVLARHKDIVYSSRTRHNTDIYRRMNNLKSELYKVLQRIPDDQLSDEERARRDSLSDLPEITILQMIYQQKAYEGDSKDHEFSATSMREHWQSGLDDTRRTLTRRDWLALPEQGKGIVVHDVHRESSS</sequence>
<dbReference type="InterPro" id="IPR021095">
    <property type="entry name" value="DUF3734"/>
</dbReference>
<proteinExistence type="predicted"/>
<dbReference type="PROSITE" id="PS51635">
    <property type="entry name" value="PNPLA"/>
    <property type="match status" value="1"/>
</dbReference>
<dbReference type="AlphaFoldDB" id="A0A164B7W0"/>
<name>A0A164B7W0_9BRAD</name>
<evidence type="ECO:0000313" key="7">
    <source>
        <dbReference type="EMBL" id="KZD25895.1"/>
    </source>
</evidence>
<evidence type="ECO:0000259" key="6">
    <source>
        <dbReference type="PROSITE" id="PS51635"/>
    </source>
</evidence>
<evidence type="ECO:0000256" key="4">
    <source>
        <dbReference type="PROSITE-ProRule" id="PRU01161"/>
    </source>
</evidence>
<dbReference type="Pfam" id="PF01734">
    <property type="entry name" value="Patatin"/>
    <property type="match status" value="1"/>
</dbReference>
<evidence type="ECO:0000256" key="3">
    <source>
        <dbReference type="ARBA" id="ARBA00023098"/>
    </source>
</evidence>
<keyword evidence="3 4" id="KW-0443">Lipid metabolism</keyword>
<dbReference type="STRING" id="943830.A4A58_01905"/>
<evidence type="ECO:0000256" key="5">
    <source>
        <dbReference type="SAM" id="MobiDB-lite"/>
    </source>
</evidence>
<feature type="short sequence motif" description="DGA/G" evidence="4">
    <location>
        <begin position="225"/>
        <end position="227"/>
    </location>
</feature>
<comment type="caution">
    <text evidence="7">The sequence shown here is derived from an EMBL/GenBank/DDBJ whole genome shotgun (WGS) entry which is preliminary data.</text>
</comment>
<dbReference type="CDD" id="cd07209">
    <property type="entry name" value="Pat_hypo_Ecoli_Z1214_like"/>
    <property type="match status" value="1"/>
</dbReference>
<dbReference type="InterPro" id="IPR002641">
    <property type="entry name" value="PNPLA_dom"/>
</dbReference>
<dbReference type="Pfam" id="PF12536">
    <property type="entry name" value="DUF3734"/>
    <property type="match status" value="1"/>
</dbReference>
<organism evidence="7 8">
    <name type="scientific">Tardiphaga robiniae</name>
    <dbReference type="NCBI Taxonomy" id="943830"/>
    <lineage>
        <taxon>Bacteria</taxon>
        <taxon>Pseudomonadati</taxon>
        <taxon>Pseudomonadota</taxon>
        <taxon>Alphaproteobacteria</taxon>
        <taxon>Hyphomicrobiales</taxon>
        <taxon>Nitrobacteraceae</taxon>
        <taxon>Tardiphaga</taxon>
    </lineage>
</organism>
<protein>
    <recommendedName>
        <fullName evidence="6">PNPLA domain-containing protein</fullName>
    </recommendedName>
</protein>
<dbReference type="EMBL" id="LVYV01000001">
    <property type="protein sequence ID" value="KZD25895.1"/>
    <property type="molecule type" value="Genomic_DNA"/>
</dbReference>
<dbReference type="GO" id="GO:0016787">
    <property type="term" value="F:hydrolase activity"/>
    <property type="evidence" value="ECO:0007669"/>
    <property type="project" value="UniProtKB-UniRule"/>
</dbReference>